<dbReference type="AlphaFoldDB" id="A0A244CU68"/>
<keyword evidence="3" id="KW-1185">Reference proteome</keyword>
<sequence>MDHYFLTTERLNFRAVCLEDAAFILKLVNQASFKTNIGDKGVTDLFSAQEHIHTSYLSQYEKLGFGLYLLVEKSTAQPIGVCGLVKRDFFDFPDIGYALLETVAGKGYATEAAKAVLAYAKKELSIDKVLAITSPDNIGSQRVLEKLGLTFQQHVYLPGYRGASCLYE</sequence>
<dbReference type="OrthoDB" id="9798081at2"/>
<dbReference type="Gene3D" id="3.40.630.30">
    <property type="match status" value="1"/>
</dbReference>
<dbReference type="PANTHER" id="PTHR43792:SF1">
    <property type="entry name" value="N-ACETYLTRANSFERASE DOMAIN-CONTAINING PROTEIN"/>
    <property type="match status" value="1"/>
</dbReference>
<dbReference type="Proteomes" id="UP000194841">
    <property type="component" value="Unassembled WGS sequence"/>
</dbReference>
<dbReference type="RefSeq" id="WP_086742158.1">
    <property type="nucleotide sequence ID" value="NZ_MWPV01000001.1"/>
</dbReference>
<dbReference type="GO" id="GO:0016747">
    <property type="term" value="F:acyltransferase activity, transferring groups other than amino-acyl groups"/>
    <property type="evidence" value="ECO:0007669"/>
    <property type="project" value="InterPro"/>
</dbReference>
<dbReference type="InterPro" id="IPR016181">
    <property type="entry name" value="Acyl_CoA_acyltransferase"/>
</dbReference>
<reference evidence="2 3" key="1">
    <citation type="submission" date="2017-02" db="EMBL/GenBank/DDBJ databases">
        <title>Pseudoalteromonas ulvae TC14 Genome.</title>
        <authorList>
            <person name="Molmeret M."/>
        </authorList>
    </citation>
    <scope>NUCLEOTIDE SEQUENCE [LARGE SCALE GENOMIC DNA]</scope>
    <source>
        <strain evidence="2">TC14</strain>
    </source>
</reference>
<dbReference type="Pfam" id="PF13302">
    <property type="entry name" value="Acetyltransf_3"/>
    <property type="match status" value="1"/>
</dbReference>
<evidence type="ECO:0000259" key="1">
    <source>
        <dbReference type="PROSITE" id="PS51186"/>
    </source>
</evidence>
<dbReference type="PANTHER" id="PTHR43792">
    <property type="entry name" value="GNAT FAMILY, PUTATIVE (AFU_ORTHOLOGUE AFUA_3G00765)-RELATED-RELATED"/>
    <property type="match status" value="1"/>
</dbReference>
<feature type="domain" description="N-acetyltransferase" evidence="1">
    <location>
        <begin position="11"/>
        <end position="168"/>
    </location>
</feature>
<dbReference type="EMBL" id="MWPV01000001">
    <property type="protein sequence ID" value="OUL58779.1"/>
    <property type="molecule type" value="Genomic_DNA"/>
</dbReference>
<dbReference type="InterPro" id="IPR000182">
    <property type="entry name" value="GNAT_dom"/>
</dbReference>
<name>A0A244CU68_PSEDV</name>
<dbReference type="PROSITE" id="PS51186">
    <property type="entry name" value="GNAT"/>
    <property type="match status" value="1"/>
</dbReference>
<gene>
    <name evidence="2" type="ORF">B1199_00375</name>
</gene>
<organism evidence="2 3">
    <name type="scientific">Pseudoalteromonas ulvae</name>
    <dbReference type="NCBI Taxonomy" id="107327"/>
    <lineage>
        <taxon>Bacteria</taxon>
        <taxon>Pseudomonadati</taxon>
        <taxon>Pseudomonadota</taxon>
        <taxon>Gammaproteobacteria</taxon>
        <taxon>Alteromonadales</taxon>
        <taxon>Pseudoalteromonadaceae</taxon>
        <taxon>Pseudoalteromonas</taxon>
    </lineage>
</organism>
<dbReference type="InterPro" id="IPR051531">
    <property type="entry name" value="N-acetyltransferase"/>
</dbReference>
<evidence type="ECO:0000313" key="2">
    <source>
        <dbReference type="EMBL" id="OUL58779.1"/>
    </source>
</evidence>
<comment type="caution">
    <text evidence="2">The sequence shown here is derived from an EMBL/GenBank/DDBJ whole genome shotgun (WGS) entry which is preliminary data.</text>
</comment>
<evidence type="ECO:0000313" key="3">
    <source>
        <dbReference type="Proteomes" id="UP000194841"/>
    </source>
</evidence>
<protein>
    <recommendedName>
        <fullName evidence="1">N-acetyltransferase domain-containing protein</fullName>
    </recommendedName>
</protein>
<accession>A0A244CU68</accession>
<dbReference type="SUPFAM" id="SSF55729">
    <property type="entry name" value="Acyl-CoA N-acyltransferases (Nat)"/>
    <property type="match status" value="1"/>
</dbReference>
<proteinExistence type="predicted"/>